<sequence length="725" mass="82217">MSGTCQNCGSSEIEEDNGSIICTSCGTVLAESTITNDVAFEETRGGGAQAVGTFVKQGNSAENVSGIRGVNRTESSEQTFLKGKKVIQEIASQLRINQHCIDTAFNWFKMCVTRNFTRGRPRSHVAAACLYMTCRRQNTPHMLLDFSDVTQVNVYDLGRALNFLTRSLKINLPTTDPCLYILRFAVMLDLGEKQKDVVDLATRIVNRMKRDWLGMGRRPTGLCGAALLLAARAHNYNRSISDIVRVVHISESVIRKRLDEFASTPSGSELSIEEFNNVDLEHNEDPPAYQEAKKKIKEAQENSQLDEMTKQLEPVQREIEDELKKRLKSHPFAKMIVNIADDDVPELCNAADLIRSEVLESVYEEIEETTSNDESLVQVAPGPSLQSLGIIPGIRATQSTFVKPWNMERHDGELDLTDIDDMEIESYLLTDSESKLKERMWMARNSHHLEEMERRRKLKDEEELKERENPKKRRKTIRKKDEIAAATPGEAMVQVIHEKKLSSKINYDVLREDDFDLLLGSTKSDEARINRDTFSTDKFVEIMFPEKTAEKQLSEIQHEPAKSTENLLPSLETQYPKDVNNFENNSQKNNTQALTPDDTTLPSICESLNKELPIIQPITSETQQSASEPNKEKKNESEGNQVSNPPSRRMYVKARPNFVSKFRDLVLPNLDLEDLSRNRHSISANIVSIVVMPRNHDFDMTDFVASLVPVNFCFVVRSLDHIFKS</sequence>
<dbReference type="GO" id="GO:0097550">
    <property type="term" value="C:transcription preinitiation complex"/>
    <property type="evidence" value="ECO:0007669"/>
    <property type="project" value="TreeGrafter"/>
</dbReference>
<reference evidence="16" key="1">
    <citation type="submission" date="2022-11" db="UniProtKB">
        <authorList>
            <consortium name="WormBaseParasite"/>
        </authorList>
    </citation>
    <scope>IDENTIFICATION</scope>
</reference>
<dbReference type="InterPro" id="IPR036915">
    <property type="entry name" value="Cyclin-like_sf"/>
</dbReference>
<dbReference type="InterPro" id="IPR011665">
    <property type="entry name" value="BRF1_TBP-bd_dom"/>
</dbReference>
<dbReference type="Pfam" id="PF07741">
    <property type="entry name" value="BRF1"/>
    <property type="match status" value="1"/>
</dbReference>
<dbReference type="Proteomes" id="UP000887540">
    <property type="component" value="Unplaced"/>
</dbReference>
<dbReference type="PROSITE" id="PS51134">
    <property type="entry name" value="ZF_TFIIB"/>
    <property type="match status" value="1"/>
</dbReference>
<dbReference type="AlphaFoldDB" id="A0A914BX26"/>
<evidence type="ECO:0000256" key="6">
    <source>
        <dbReference type="ARBA" id="ARBA00023015"/>
    </source>
</evidence>
<protein>
    <recommendedName>
        <fullName evidence="10">B-related factor 1</fullName>
    </recommendedName>
</protein>
<evidence type="ECO:0000256" key="3">
    <source>
        <dbReference type="ARBA" id="ARBA00022723"/>
    </source>
</evidence>
<keyword evidence="7" id="KW-0010">Activator</keyword>
<keyword evidence="6" id="KW-0805">Transcription regulation</keyword>
<feature type="region of interest" description="Disordered" evidence="13">
    <location>
        <begin position="615"/>
        <end position="649"/>
    </location>
</feature>
<dbReference type="FunFam" id="1.10.472.10:FF:000002">
    <property type="entry name" value="Transcription factor IIIB 90 kDa subunit"/>
    <property type="match status" value="1"/>
</dbReference>
<feature type="region of interest" description="Disordered" evidence="13">
    <location>
        <begin position="450"/>
        <end position="477"/>
    </location>
</feature>
<keyword evidence="15" id="KW-1185">Reference proteome</keyword>
<evidence type="ECO:0000313" key="15">
    <source>
        <dbReference type="Proteomes" id="UP000887540"/>
    </source>
</evidence>
<feature type="region of interest" description="Disordered" evidence="13">
    <location>
        <begin position="576"/>
        <end position="603"/>
    </location>
</feature>
<proteinExistence type="inferred from homology"/>
<dbReference type="Gene3D" id="1.20.5.650">
    <property type="entry name" value="Single helix bin"/>
    <property type="match status" value="1"/>
</dbReference>
<dbReference type="GO" id="GO:0001006">
    <property type="term" value="F:RNA polymerase III type 3 promoter sequence-specific DNA binding"/>
    <property type="evidence" value="ECO:0007669"/>
    <property type="project" value="TreeGrafter"/>
</dbReference>
<name>A0A914BX26_9BILA</name>
<evidence type="ECO:0000256" key="12">
    <source>
        <dbReference type="SAM" id="Coils"/>
    </source>
</evidence>
<evidence type="ECO:0000256" key="10">
    <source>
        <dbReference type="ARBA" id="ARBA00031009"/>
    </source>
</evidence>
<feature type="compositionally biased region" description="Basic and acidic residues" evidence="13">
    <location>
        <begin position="450"/>
        <end position="469"/>
    </location>
</feature>
<evidence type="ECO:0000256" key="8">
    <source>
        <dbReference type="ARBA" id="ARBA00023163"/>
    </source>
</evidence>
<evidence type="ECO:0000256" key="13">
    <source>
        <dbReference type="SAM" id="MobiDB-lite"/>
    </source>
</evidence>
<evidence type="ECO:0000313" key="16">
    <source>
        <dbReference type="WBParaSite" id="ACRNAN_Path_1193.g4654.t1"/>
    </source>
</evidence>
<accession>A0A914BX26</accession>
<comment type="subcellular location">
    <subcellularLocation>
        <location evidence="1">Nucleus</location>
    </subcellularLocation>
</comment>
<comment type="similarity">
    <text evidence="2">Belongs to the TFIIB family.</text>
</comment>
<keyword evidence="8" id="KW-0804">Transcription</keyword>
<dbReference type="SUPFAM" id="SSF57783">
    <property type="entry name" value="Zinc beta-ribbon"/>
    <property type="match status" value="1"/>
</dbReference>
<feature type="coiled-coil region" evidence="12">
    <location>
        <begin position="289"/>
        <end position="325"/>
    </location>
</feature>
<dbReference type="SMART" id="SM00385">
    <property type="entry name" value="CYCLIN"/>
    <property type="match status" value="2"/>
</dbReference>
<dbReference type="Gene3D" id="1.10.472.10">
    <property type="entry name" value="Cyclin-like"/>
    <property type="match status" value="2"/>
</dbReference>
<dbReference type="SUPFAM" id="SSF47954">
    <property type="entry name" value="Cyclin-like"/>
    <property type="match status" value="2"/>
</dbReference>
<organism evidence="15 16">
    <name type="scientific">Acrobeloides nanus</name>
    <dbReference type="NCBI Taxonomy" id="290746"/>
    <lineage>
        <taxon>Eukaryota</taxon>
        <taxon>Metazoa</taxon>
        <taxon>Ecdysozoa</taxon>
        <taxon>Nematoda</taxon>
        <taxon>Chromadorea</taxon>
        <taxon>Rhabditida</taxon>
        <taxon>Tylenchina</taxon>
        <taxon>Cephalobomorpha</taxon>
        <taxon>Cephaloboidea</taxon>
        <taxon>Cephalobidae</taxon>
        <taxon>Acrobeloides</taxon>
    </lineage>
</organism>
<dbReference type="InterPro" id="IPR000812">
    <property type="entry name" value="TFIIB"/>
</dbReference>
<dbReference type="PRINTS" id="PR00685">
    <property type="entry name" value="TIFACTORIIB"/>
</dbReference>
<dbReference type="CDD" id="cd20554">
    <property type="entry name" value="CYCLIN_TFIIIB90_rpt2"/>
    <property type="match status" value="1"/>
</dbReference>
<dbReference type="GO" id="GO:0070897">
    <property type="term" value="P:transcription preinitiation complex assembly"/>
    <property type="evidence" value="ECO:0007669"/>
    <property type="project" value="InterPro"/>
</dbReference>
<evidence type="ECO:0000256" key="1">
    <source>
        <dbReference type="ARBA" id="ARBA00004123"/>
    </source>
</evidence>
<keyword evidence="5" id="KW-0862">Zinc</keyword>
<evidence type="ECO:0000256" key="4">
    <source>
        <dbReference type="ARBA" id="ARBA00022771"/>
    </source>
</evidence>
<dbReference type="GO" id="GO:0017025">
    <property type="term" value="F:TBP-class protein binding"/>
    <property type="evidence" value="ECO:0007669"/>
    <property type="project" value="InterPro"/>
</dbReference>
<dbReference type="GO" id="GO:0008270">
    <property type="term" value="F:zinc ion binding"/>
    <property type="evidence" value="ECO:0007669"/>
    <property type="project" value="UniProtKB-KW"/>
</dbReference>
<dbReference type="Pfam" id="PF00382">
    <property type="entry name" value="TFIIB"/>
    <property type="match status" value="2"/>
</dbReference>
<dbReference type="GO" id="GO:0000126">
    <property type="term" value="C:transcription factor TFIIIB complex"/>
    <property type="evidence" value="ECO:0007669"/>
    <property type="project" value="TreeGrafter"/>
</dbReference>
<keyword evidence="4 11" id="KW-0863">Zinc-finger</keyword>
<evidence type="ECO:0000256" key="2">
    <source>
        <dbReference type="ARBA" id="ARBA00010857"/>
    </source>
</evidence>
<feature type="compositionally biased region" description="Polar residues" evidence="13">
    <location>
        <begin position="581"/>
        <end position="602"/>
    </location>
</feature>
<dbReference type="InterPro" id="IPR013137">
    <property type="entry name" value="Znf_TFIIB"/>
</dbReference>
<dbReference type="InterPro" id="IPR013763">
    <property type="entry name" value="Cyclin-like_dom"/>
</dbReference>
<dbReference type="GO" id="GO:0005634">
    <property type="term" value="C:nucleus"/>
    <property type="evidence" value="ECO:0007669"/>
    <property type="project" value="UniProtKB-SubCell"/>
</dbReference>
<evidence type="ECO:0000259" key="14">
    <source>
        <dbReference type="PROSITE" id="PS51134"/>
    </source>
</evidence>
<evidence type="ECO:0000256" key="7">
    <source>
        <dbReference type="ARBA" id="ARBA00023159"/>
    </source>
</evidence>
<evidence type="ECO:0000256" key="11">
    <source>
        <dbReference type="PROSITE-ProRule" id="PRU00469"/>
    </source>
</evidence>
<dbReference type="PANTHER" id="PTHR11618:SF4">
    <property type="entry name" value="TRANSCRIPTION FACTOR IIIB 90 KDA SUBUNIT"/>
    <property type="match status" value="1"/>
</dbReference>
<keyword evidence="9" id="KW-0539">Nucleus</keyword>
<evidence type="ECO:0000256" key="9">
    <source>
        <dbReference type="ARBA" id="ARBA00023242"/>
    </source>
</evidence>
<dbReference type="PANTHER" id="PTHR11618">
    <property type="entry name" value="TRANSCRIPTION INITIATION FACTOR IIB-RELATED"/>
    <property type="match status" value="1"/>
</dbReference>
<dbReference type="CDD" id="cd20553">
    <property type="entry name" value="CYCLIN_TFIIIB90_rpt1"/>
    <property type="match status" value="1"/>
</dbReference>
<evidence type="ECO:0000256" key="5">
    <source>
        <dbReference type="ARBA" id="ARBA00022833"/>
    </source>
</evidence>
<keyword evidence="3" id="KW-0479">Metal-binding</keyword>
<dbReference type="Gene3D" id="2.20.25.10">
    <property type="match status" value="1"/>
</dbReference>
<dbReference type="GO" id="GO:0000995">
    <property type="term" value="F:RNA polymerase III general transcription initiation factor activity"/>
    <property type="evidence" value="ECO:0007669"/>
    <property type="project" value="TreeGrafter"/>
</dbReference>
<dbReference type="WBParaSite" id="ACRNAN_Path_1193.g4654.t1">
    <property type="protein sequence ID" value="ACRNAN_Path_1193.g4654.t1"/>
    <property type="gene ID" value="ACRNAN_Path_1193.g4654"/>
</dbReference>
<keyword evidence="12" id="KW-0175">Coiled coil</keyword>
<dbReference type="FunFam" id="1.10.472.10:FF:000121">
    <property type="entry name" value="Transcription factor IIIB"/>
    <property type="match status" value="1"/>
</dbReference>
<feature type="domain" description="TFIIB-type" evidence="14">
    <location>
        <begin position="1"/>
        <end position="30"/>
    </location>
</feature>
<dbReference type="InterPro" id="IPR013150">
    <property type="entry name" value="TFIIB_cyclin"/>
</dbReference>